<dbReference type="EMBL" id="JAACJM010000020">
    <property type="protein sequence ID" value="KAF5367191.1"/>
    <property type="molecule type" value="Genomic_DNA"/>
</dbReference>
<dbReference type="OrthoDB" id="3358017at2759"/>
<feature type="region of interest" description="Disordered" evidence="5">
    <location>
        <begin position="324"/>
        <end position="349"/>
    </location>
</feature>
<comment type="caution">
    <text evidence="8">The sequence shown here is derived from an EMBL/GenBank/DDBJ whole genome shotgun (WGS) entry which is preliminary data.</text>
</comment>
<feature type="compositionally biased region" description="Low complexity" evidence="5">
    <location>
        <begin position="328"/>
        <end position="338"/>
    </location>
</feature>
<keyword evidence="9" id="KW-1185">Reference proteome</keyword>
<dbReference type="GO" id="GO:0016020">
    <property type="term" value="C:membrane"/>
    <property type="evidence" value="ECO:0007669"/>
    <property type="project" value="UniProtKB-SubCell"/>
</dbReference>
<feature type="transmembrane region" description="Helical" evidence="6">
    <location>
        <begin position="197"/>
        <end position="223"/>
    </location>
</feature>
<proteinExistence type="predicted"/>
<dbReference type="Pfam" id="PF04479">
    <property type="entry name" value="RTA1"/>
    <property type="match status" value="1"/>
</dbReference>
<organism evidence="8 9">
    <name type="scientific">Tetrapyrgos nigripes</name>
    <dbReference type="NCBI Taxonomy" id="182062"/>
    <lineage>
        <taxon>Eukaryota</taxon>
        <taxon>Fungi</taxon>
        <taxon>Dikarya</taxon>
        <taxon>Basidiomycota</taxon>
        <taxon>Agaricomycotina</taxon>
        <taxon>Agaricomycetes</taxon>
        <taxon>Agaricomycetidae</taxon>
        <taxon>Agaricales</taxon>
        <taxon>Marasmiineae</taxon>
        <taxon>Marasmiaceae</taxon>
        <taxon>Tetrapyrgos</taxon>
    </lineage>
</organism>
<evidence type="ECO:0000256" key="5">
    <source>
        <dbReference type="SAM" id="MobiDB-lite"/>
    </source>
</evidence>
<dbReference type="Proteomes" id="UP000559256">
    <property type="component" value="Unassembled WGS sequence"/>
</dbReference>
<name>A0A8H5LRY5_9AGAR</name>
<dbReference type="AlphaFoldDB" id="A0A8H5LRY5"/>
<protein>
    <recommendedName>
        <fullName evidence="10">RTA1-domain-containing protein</fullName>
    </recommendedName>
</protein>
<evidence type="ECO:0000256" key="3">
    <source>
        <dbReference type="ARBA" id="ARBA00022989"/>
    </source>
</evidence>
<keyword evidence="7" id="KW-0732">Signal</keyword>
<accession>A0A8H5LRY5</accession>
<feature type="chain" id="PRO_5034252187" description="RTA1-domain-containing protein" evidence="7">
    <location>
        <begin position="31"/>
        <end position="349"/>
    </location>
</feature>
<feature type="transmembrane region" description="Helical" evidence="6">
    <location>
        <begin position="258"/>
        <end position="276"/>
    </location>
</feature>
<evidence type="ECO:0000256" key="4">
    <source>
        <dbReference type="ARBA" id="ARBA00023136"/>
    </source>
</evidence>
<evidence type="ECO:0000313" key="9">
    <source>
        <dbReference type="Proteomes" id="UP000559256"/>
    </source>
</evidence>
<feature type="transmembrane region" description="Helical" evidence="6">
    <location>
        <begin position="156"/>
        <end position="177"/>
    </location>
</feature>
<reference evidence="8 9" key="1">
    <citation type="journal article" date="2020" name="ISME J.">
        <title>Uncovering the hidden diversity of litter-decomposition mechanisms in mushroom-forming fungi.</title>
        <authorList>
            <person name="Floudas D."/>
            <person name="Bentzer J."/>
            <person name="Ahren D."/>
            <person name="Johansson T."/>
            <person name="Persson P."/>
            <person name="Tunlid A."/>
        </authorList>
    </citation>
    <scope>NUCLEOTIDE SEQUENCE [LARGE SCALE GENOMIC DNA]</scope>
    <source>
        <strain evidence="8 9">CBS 291.85</strain>
    </source>
</reference>
<evidence type="ECO:0000313" key="8">
    <source>
        <dbReference type="EMBL" id="KAF5367191.1"/>
    </source>
</evidence>
<keyword evidence="4 6" id="KW-0472">Membrane</keyword>
<evidence type="ECO:0000256" key="6">
    <source>
        <dbReference type="SAM" id="Phobius"/>
    </source>
</evidence>
<sequence>MSSTTRQSFQFFLVSFLALVGSSFIEGVEAQTSDDDSSTQNGHVDSQGRRIIAGFIPKNWASIIALVAYGVSGAIHWIHYFRIGKRHMLTLTIAMTCMAIGFIARIVYSGSPDSLGLYIFTTLFVLLSPCAFLAVDYILLERLAENLGHEVAKQCLFLSSSLIVKIFVWADVLTFLLQSSGGGLQTSDNESSRHLGSTIVIVGLVFQVVSFGLFTCLLLVFGFRVRTSYPQLWHVKTSQTIGSTIGLFKVSDVHDWRILFAMLCASCVGIIVRLIFRIFEYAQGFDGFLSTHEGYFYLLDALPLWLAMTQYCFFWPTRFNPRRASDKQGQPGQPGQPQEWVGLQSRGTP</sequence>
<gene>
    <name evidence="8" type="ORF">D9758_003897</name>
</gene>
<feature type="transmembrane region" description="Helical" evidence="6">
    <location>
        <begin position="296"/>
        <end position="315"/>
    </location>
</feature>
<keyword evidence="3 6" id="KW-1133">Transmembrane helix</keyword>
<evidence type="ECO:0000256" key="1">
    <source>
        <dbReference type="ARBA" id="ARBA00004141"/>
    </source>
</evidence>
<evidence type="ECO:0000256" key="2">
    <source>
        <dbReference type="ARBA" id="ARBA00022692"/>
    </source>
</evidence>
<dbReference type="PANTHER" id="PTHR31465:SF1">
    <property type="entry name" value="PROTEIN RTA1-RELATED"/>
    <property type="match status" value="1"/>
</dbReference>
<evidence type="ECO:0000256" key="7">
    <source>
        <dbReference type="SAM" id="SignalP"/>
    </source>
</evidence>
<evidence type="ECO:0008006" key="10">
    <source>
        <dbReference type="Google" id="ProtNLM"/>
    </source>
</evidence>
<feature type="signal peptide" evidence="7">
    <location>
        <begin position="1"/>
        <end position="30"/>
    </location>
</feature>
<feature type="transmembrane region" description="Helical" evidence="6">
    <location>
        <begin position="60"/>
        <end position="81"/>
    </location>
</feature>
<keyword evidence="2 6" id="KW-0812">Transmembrane</keyword>
<comment type="subcellular location">
    <subcellularLocation>
        <location evidence="1">Membrane</location>
        <topology evidence="1">Multi-pass membrane protein</topology>
    </subcellularLocation>
</comment>
<dbReference type="InterPro" id="IPR007568">
    <property type="entry name" value="RTA1"/>
</dbReference>
<feature type="transmembrane region" description="Helical" evidence="6">
    <location>
        <begin position="88"/>
        <end position="108"/>
    </location>
</feature>
<dbReference type="PANTHER" id="PTHR31465">
    <property type="entry name" value="PROTEIN RTA1-RELATED"/>
    <property type="match status" value="1"/>
</dbReference>
<feature type="transmembrane region" description="Helical" evidence="6">
    <location>
        <begin position="114"/>
        <end position="135"/>
    </location>
</feature>